<dbReference type="InterPro" id="IPR011006">
    <property type="entry name" value="CheY-like_superfamily"/>
</dbReference>
<dbReference type="PANTHER" id="PTHR44591">
    <property type="entry name" value="STRESS RESPONSE REGULATOR PROTEIN 1"/>
    <property type="match status" value="1"/>
</dbReference>
<dbReference type="EMBL" id="AP024563">
    <property type="protein sequence ID" value="BCU07322.1"/>
    <property type="molecule type" value="Genomic_DNA"/>
</dbReference>
<evidence type="ECO:0000256" key="2">
    <source>
        <dbReference type="PROSITE-ProRule" id="PRU00169"/>
    </source>
</evidence>
<feature type="modified residue" description="4-aspartylphosphate" evidence="2">
    <location>
        <position position="186"/>
    </location>
</feature>
<evidence type="ECO:0000259" key="3">
    <source>
        <dbReference type="PROSITE" id="PS50110"/>
    </source>
</evidence>
<keyword evidence="1 2" id="KW-0597">Phosphoprotein</keyword>
<sequence length="197" mass="21244">MADHPNAGLILLLSSGPSEQADPLRLALAARGVRLETCSDVQRGALDQIQFRAPDLLVLSPAPDILPETVVESIARLRAAASKPPRLVVLIPHEDIRLRLAAMRAGADLCLLRPVMIEELADRLDPLLEAGCQEADRILVVDDQPVAALFAARILQGAGMTTECVRDPLQVMGVLERFEPDLVLMDLHICRASPGSS</sequence>
<accession>A0ABN6GCY5</accession>
<reference evidence="4 5" key="1">
    <citation type="submission" date="2021-04" db="EMBL/GenBank/DDBJ databases">
        <title>Complete genome sequencing of Allochromatium tepidum strain NZ.</title>
        <authorList>
            <person name="Tsukatani Y."/>
            <person name="Mori H."/>
        </authorList>
    </citation>
    <scope>NUCLEOTIDE SEQUENCE [LARGE SCALE GENOMIC DNA]</scope>
    <source>
        <strain evidence="4 5">NZ</strain>
    </source>
</reference>
<evidence type="ECO:0000313" key="4">
    <source>
        <dbReference type="EMBL" id="BCU07322.1"/>
    </source>
</evidence>
<organism evidence="4 5">
    <name type="scientific">Allochromatium tepidum</name>
    <dbReference type="NCBI Taxonomy" id="553982"/>
    <lineage>
        <taxon>Bacteria</taxon>
        <taxon>Pseudomonadati</taxon>
        <taxon>Pseudomonadota</taxon>
        <taxon>Gammaproteobacteria</taxon>
        <taxon>Chromatiales</taxon>
        <taxon>Chromatiaceae</taxon>
        <taxon>Allochromatium</taxon>
    </lineage>
</organism>
<keyword evidence="5" id="KW-1185">Reference proteome</keyword>
<gene>
    <name evidence="4" type="ORF">Atep_19990</name>
</gene>
<name>A0ABN6GCY5_9GAMM</name>
<protein>
    <recommendedName>
        <fullName evidence="3">Response regulatory domain-containing protein</fullName>
    </recommendedName>
</protein>
<evidence type="ECO:0000313" key="5">
    <source>
        <dbReference type="Proteomes" id="UP000680679"/>
    </source>
</evidence>
<dbReference type="SUPFAM" id="SSF52172">
    <property type="entry name" value="CheY-like"/>
    <property type="match status" value="2"/>
</dbReference>
<dbReference type="Proteomes" id="UP000680679">
    <property type="component" value="Chromosome"/>
</dbReference>
<dbReference type="PROSITE" id="PS50110">
    <property type="entry name" value="RESPONSE_REGULATORY"/>
    <property type="match status" value="1"/>
</dbReference>
<dbReference type="Gene3D" id="3.40.50.2300">
    <property type="match status" value="2"/>
</dbReference>
<dbReference type="PANTHER" id="PTHR44591:SF3">
    <property type="entry name" value="RESPONSE REGULATORY DOMAIN-CONTAINING PROTEIN"/>
    <property type="match status" value="1"/>
</dbReference>
<evidence type="ECO:0000256" key="1">
    <source>
        <dbReference type="ARBA" id="ARBA00022553"/>
    </source>
</evidence>
<dbReference type="RefSeq" id="WP_213378443.1">
    <property type="nucleotide sequence ID" value="NZ_AP024563.1"/>
</dbReference>
<feature type="domain" description="Response regulatory" evidence="3">
    <location>
        <begin position="137"/>
        <end position="197"/>
    </location>
</feature>
<proteinExistence type="predicted"/>
<dbReference type="InterPro" id="IPR001789">
    <property type="entry name" value="Sig_transdc_resp-reg_receiver"/>
</dbReference>
<dbReference type="InterPro" id="IPR050595">
    <property type="entry name" value="Bact_response_regulator"/>
</dbReference>